<organism evidence="1 2">
    <name type="scientific">[Clostridium] methylpentosum DSM 5476</name>
    <dbReference type="NCBI Taxonomy" id="537013"/>
    <lineage>
        <taxon>Bacteria</taxon>
        <taxon>Bacillati</taxon>
        <taxon>Bacillota</taxon>
        <taxon>Clostridia</taxon>
        <taxon>Eubacteriales</taxon>
        <taxon>Oscillospiraceae</taxon>
        <taxon>Oscillospiraceae incertae sedis</taxon>
    </lineage>
</organism>
<proteinExistence type="predicted"/>
<keyword evidence="2" id="KW-1185">Reference proteome</keyword>
<dbReference type="Proteomes" id="UP000003340">
    <property type="component" value="Unassembled WGS sequence"/>
</dbReference>
<dbReference type="STRING" id="537013.CLOSTMETH_02574"/>
<protein>
    <submittedName>
        <fullName evidence="1">Uncharacterized protein</fullName>
    </submittedName>
</protein>
<dbReference type="EMBL" id="ACEC01000088">
    <property type="protein sequence ID" value="EEG29827.1"/>
    <property type="molecule type" value="Genomic_DNA"/>
</dbReference>
<dbReference type="HOGENOM" id="CLU_3214513_0_0_9"/>
<sequence>MYFGSFECEAGKGGQLIRPNSVGRIEGLQPTVFLMTDKLLFYQF</sequence>
<reference evidence="1 2" key="2">
    <citation type="submission" date="2009-02" db="EMBL/GenBank/DDBJ databases">
        <title>Draft genome sequence of Clostridium methylpentosum (DSM 5476).</title>
        <authorList>
            <person name="Sudarsanam P."/>
            <person name="Ley R."/>
            <person name="Guruge J."/>
            <person name="Turnbaugh P.J."/>
            <person name="Mahowald M."/>
            <person name="Liep D."/>
            <person name="Gordon J."/>
        </authorList>
    </citation>
    <scope>NUCLEOTIDE SEQUENCE [LARGE SCALE GENOMIC DNA]</scope>
    <source>
        <strain evidence="1 2">DSM 5476</strain>
    </source>
</reference>
<dbReference type="AlphaFoldDB" id="C0EFD2"/>
<name>C0EFD2_9FIRM</name>
<accession>C0EFD2</accession>
<gene>
    <name evidence="1" type="ORF">CLOSTMETH_02574</name>
</gene>
<evidence type="ECO:0000313" key="1">
    <source>
        <dbReference type="EMBL" id="EEG29827.1"/>
    </source>
</evidence>
<comment type="caution">
    <text evidence="1">The sequence shown here is derived from an EMBL/GenBank/DDBJ whole genome shotgun (WGS) entry which is preliminary data.</text>
</comment>
<evidence type="ECO:0000313" key="2">
    <source>
        <dbReference type="Proteomes" id="UP000003340"/>
    </source>
</evidence>
<reference evidence="1 2" key="1">
    <citation type="submission" date="2009-01" db="EMBL/GenBank/DDBJ databases">
        <authorList>
            <person name="Fulton L."/>
            <person name="Clifton S."/>
            <person name="Fulton B."/>
            <person name="Xu J."/>
            <person name="Minx P."/>
            <person name="Pepin K.H."/>
            <person name="Johnson M."/>
            <person name="Bhonagiri V."/>
            <person name="Nash W.E."/>
            <person name="Mardis E.R."/>
            <person name="Wilson R.K."/>
        </authorList>
    </citation>
    <scope>NUCLEOTIDE SEQUENCE [LARGE SCALE GENOMIC DNA]</scope>
    <source>
        <strain evidence="1 2">DSM 5476</strain>
    </source>
</reference>